<keyword evidence="3" id="KW-1185">Reference proteome</keyword>
<feature type="non-terminal residue" evidence="2">
    <location>
        <position position="90"/>
    </location>
</feature>
<gene>
    <name evidence="2" type="ORF">HG542_30325</name>
</gene>
<evidence type="ECO:0000313" key="3">
    <source>
        <dbReference type="Proteomes" id="UP000587462"/>
    </source>
</evidence>
<reference evidence="2 3" key="1">
    <citation type="submission" date="2020-04" db="EMBL/GenBank/DDBJ databases">
        <title>Draft Genome Sequence of Streptomyces morookaense DSM 40503, an 8-azaguanine-producing strain.</title>
        <authorList>
            <person name="Qi J."/>
            <person name="Gao J.-M."/>
        </authorList>
    </citation>
    <scope>NUCLEOTIDE SEQUENCE [LARGE SCALE GENOMIC DNA]</scope>
    <source>
        <strain evidence="2 3">DSM 40503</strain>
    </source>
</reference>
<dbReference type="GO" id="GO:0016740">
    <property type="term" value="F:transferase activity"/>
    <property type="evidence" value="ECO:0007669"/>
    <property type="project" value="UniProtKB-KW"/>
</dbReference>
<evidence type="ECO:0000313" key="2">
    <source>
        <dbReference type="EMBL" id="NVK81913.1"/>
    </source>
</evidence>
<dbReference type="PANTHER" id="PTHR43685:SF2">
    <property type="entry name" value="GLYCOSYLTRANSFERASE 2-LIKE DOMAIN-CONTAINING PROTEIN"/>
    <property type="match status" value="1"/>
</dbReference>
<comment type="caution">
    <text evidence="2">The sequence shown here is derived from an EMBL/GenBank/DDBJ whole genome shotgun (WGS) entry which is preliminary data.</text>
</comment>
<dbReference type="InterPro" id="IPR029044">
    <property type="entry name" value="Nucleotide-diphossugar_trans"/>
</dbReference>
<feature type="domain" description="Glycosyltransferase 2-like" evidence="1">
    <location>
        <begin position="31"/>
        <end position="90"/>
    </location>
</feature>
<proteinExistence type="predicted"/>
<protein>
    <submittedName>
        <fullName evidence="2">Glycosyltransferase</fullName>
    </submittedName>
</protein>
<dbReference type="Pfam" id="PF00535">
    <property type="entry name" value="Glycos_transf_2"/>
    <property type="match status" value="1"/>
</dbReference>
<sequence length="90" mass="9162">MYFVIANVNDGGTSAAAPAVGAPDLPAARISVIVIGYDDARHIEAAVRSALAQGPVVAEVVAVDDASTDGTGAVLDRLAATEPRLRVVHR</sequence>
<dbReference type="SUPFAM" id="SSF53448">
    <property type="entry name" value="Nucleotide-diphospho-sugar transferases"/>
    <property type="match status" value="1"/>
</dbReference>
<dbReference type="EMBL" id="JABBXF010000099">
    <property type="protein sequence ID" value="NVK81913.1"/>
    <property type="molecule type" value="Genomic_DNA"/>
</dbReference>
<name>A0A7Y7BAB1_STRMO</name>
<dbReference type="AlphaFoldDB" id="A0A7Y7BAB1"/>
<dbReference type="InterPro" id="IPR001173">
    <property type="entry name" value="Glyco_trans_2-like"/>
</dbReference>
<accession>A0A7Y7BAB1</accession>
<evidence type="ECO:0000259" key="1">
    <source>
        <dbReference type="Pfam" id="PF00535"/>
    </source>
</evidence>
<dbReference type="Gene3D" id="3.90.550.10">
    <property type="entry name" value="Spore Coat Polysaccharide Biosynthesis Protein SpsA, Chain A"/>
    <property type="match status" value="1"/>
</dbReference>
<dbReference type="PANTHER" id="PTHR43685">
    <property type="entry name" value="GLYCOSYLTRANSFERASE"/>
    <property type="match status" value="1"/>
</dbReference>
<dbReference type="InterPro" id="IPR050834">
    <property type="entry name" value="Glycosyltransf_2"/>
</dbReference>
<dbReference type="Proteomes" id="UP000587462">
    <property type="component" value="Unassembled WGS sequence"/>
</dbReference>
<organism evidence="2 3">
    <name type="scientific">Streptomyces morookaense</name>
    <name type="common">Streptoverticillium morookaense</name>
    <dbReference type="NCBI Taxonomy" id="1970"/>
    <lineage>
        <taxon>Bacteria</taxon>
        <taxon>Bacillati</taxon>
        <taxon>Actinomycetota</taxon>
        <taxon>Actinomycetes</taxon>
        <taxon>Kitasatosporales</taxon>
        <taxon>Streptomycetaceae</taxon>
        <taxon>Streptomyces</taxon>
    </lineage>
</organism>
<keyword evidence="2" id="KW-0808">Transferase</keyword>